<evidence type="ECO:0000313" key="7">
    <source>
        <dbReference type="EMBL" id="KAL0273965.1"/>
    </source>
</evidence>
<dbReference type="GO" id="GO:0042832">
    <property type="term" value="P:defense response to protozoan"/>
    <property type="evidence" value="ECO:0007669"/>
    <property type="project" value="UniProtKB-ARBA"/>
</dbReference>
<dbReference type="InterPro" id="IPR002861">
    <property type="entry name" value="Reeler_dom"/>
</dbReference>
<dbReference type="InterPro" id="IPR042307">
    <property type="entry name" value="Reeler_sf"/>
</dbReference>
<evidence type="ECO:0000256" key="1">
    <source>
        <dbReference type="ARBA" id="ARBA00008501"/>
    </source>
</evidence>
<evidence type="ECO:0000256" key="5">
    <source>
        <dbReference type="ARBA" id="ARBA00023022"/>
    </source>
</evidence>
<evidence type="ECO:0000259" key="6">
    <source>
        <dbReference type="PROSITE" id="PS51019"/>
    </source>
</evidence>
<dbReference type="PROSITE" id="PS51019">
    <property type="entry name" value="REELIN"/>
    <property type="match status" value="1"/>
</dbReference>
<dbReference type="PANTHER" id="PTHR45828:SF33">
    <property type="entry name" value="DOMON DOMAIN-CONTAINING PROTEIN"/>
    <property type="match status" value="1"/>
</dbReference>
<sequence length="174" mass="18151">MLLSSALASRQPLRMNSKKVTLAVVLATTLAVAYGYGGGAPVEACGDMVPQHHVAPQSTPFPYRISVSKSNIRSGEKVLVTISGKEFKGFFVQGRVGDVPVGTFEPAPGVKLVDCGGSRGSGASHSDPNPKQQIALTWVAPPGLSETVQFRVTVAQDGGTFWVGQKSTPLTISA</sequence>
<dbReference type="GO" id="GO:0042742">
    <property type="term" value="P:defense response to bacterium"/>
    <property type="evidence" value="ECO:0007669"/>
    <property type="project" value="UniProtKB-KW"/>
</dbReference>
<dbReference type="InterPro" id="IPR051237">
    <property type="entry name" value="Ferric-chelate_Red/DefProt"/>
</dbReference>
<dbReference type="Gene3D" id="2.60.40.4060">
    <property type="entry name" value="Reeler domain"/>
    <property type="match status" value="1"/>
</dbReference>
<comment type="similarity">
    <text evidence="1">Belongs to the insect defense protein family.</text>
</comment>
<evidence type="ECO:0000256" key="2">
    <source>
        <dbReference type="ARBA" id="ARBA00022529"/>
    </source>
</evidence>
<keyword evidence="3" id="KW-0399">Innate immunity</keyword>
<evidence type="ECO:0000256" key="3">
    <source>
        <dbReference type="ARBA" id="ARBA00022588"/>
    </source>
</evidence>
<protein>
    <recommendedName>
        <fullName evidence="6">Reelin domain-containing protein</fullName>
    </recommendedName>
</protein>
<evidence type="ECO:0000256" key="4">
    <source>
        <dbReference type="ARBA" id="ARBA00022859"/>
    </source>
</evidence>
<dbReference type="EMBL" id="JARGDH010000003">
    <property type="protein sequence ID" value="KAL0273965.1"/>
    <property type="molecule type" value="Genomic_DNA"/>
</dbReference>
<dbReference type="GO" id="GO:0016020">
    <property type="term" value="C:membrane"/>
    <property type="evidence" value="ECO:0007669"/>
    <property type="project" value="TreeGrafter"/>
</dbReference>
<dbReference type="FunFam" id="2.60.40.4060:FF:000003">
    <property type="entry name" value="Ferric chelate reductase 1"/>
    <property type="match status" value="1"/>
</dbReference>
<dbReference type="Pfam" id="PF02014">
    <property type="entry name" value="Reeler"/>
    <property type="match status" value="1"/>
</dbReference>
<dbReference type="AlphaFoldDB" id="A0AAW2HVB2"/>
<dbReference type="GO" id="GO:0045087">
    <property type="term" value="P:innate immune response"/>
    <property type="evidence" value="ECO:0007669"/>
    <property type="project" value="UniProtKB-KW"/>
</dbReference>
<feature type="domain" description="Reelin" evidence="6">
    <location>
        <begin position="22"/>
        <end position="174"/>
    </location>
</feature>
<accession>A0AAW2HVB2</accession>
<proteinExistence type="inferred from homology"/>
<gene>
    <name evidence="7" type="ORF">PYX00_006514</name>
</gene>
<keyword evidence="4" id="KW-0391">Immunity</keyword>
<name>A0AAW2HVB2_9NEOP</name>
<organism evidence="7">
    <name type="scientific">Menopon gallinae</name>
    <name type="common">poultry shaft louse</name>
    <dbReference type="NCBI Taxonomy" id="328185"/>
    <lineage>
        <taxon>Eukaryota</taxon>
        <taxon>Metazoa</taxon>
        <taxon>Ecdysozoa</taxon>
        <taxon>Arthropoda</taxon>
        <taxon>Hexapoda</taxon>
        <taxon>Insecta</taxon>
        <taxon>Pterygota</taxon>
        <taxon>Neoptera</taxon>
        <taxon>Paraneoptera</taxon>
        <taxon>Psocodea</taxon>
        <taxon>Troctomorpha</taxon>
        <taxon>Phthiraptera</taxon>
        <taxon>Amblycera</taxon>
        <taxon>Menoponidae</taxon>
        <taxon>Menopon</taxon>
    </lineage>
</organism>
<reference evidence="7" key="1">
    <citation type="journal article" date="2024" name="Gigascience">
        <title>Chromosome-level genome of the poultry shaft louse Menopon gallinae provides insight into the host-switching and adaptive evolution of parasitic lice.</title>
        <authorList>
            <person name="Xu Y."/>
            <person name="Ma L."/>
            <person name="Liu S."/>
            <person name="Liang Y."/>
            <person name="Liu Q."/>
            <person name="He Z."/>
            <person name="Tian L."/>
            <person name="Duan Y."/>
            <person name="Cai W."/>
            <person name="Li H."/>
            <person name="Song F."/>
        </authorList>
    </citation>
    <scope>NUCLEOTIDE SEQUENCE</scope>
    <source>
        <strain evidence="7">Cailab_2023a</strain>
    </source>
</reference>
<dbReference type="CDD" id="cd08544">
    <property type="entry name" value="Reeler"/>
    <property type="match status" value="1"/>
</dbReference>
<keyword evidence="5" id="KW-0044">Antibiotic</keyword>
<keyword evidence="2" id="KW-0929">Antimicrobial</keyword>
<dbReference type="PANTHER" id="PTHR45828">
    <property type="entry name" value="CYTOCHROME B561/FERRIC REDUCTASE TRANSMEMBRANE"/>
    <property type="match status" value="1"/>
</dbReference>
<comment type="caution">
    <text evidence="7">The sequence shown here is derived from an EMBL/GenBank/DDBJ whole genome shotgun (WGS) entry which is preliminary data.</text>
</comment>